<organism evidence="2 3">
    <name type="scientific">Ferrimonas balearica (strain DSM 9799 / CCM 4581 / KCTC 23876 / PAT)</name>
    <dbReference type="NCBI Taxonomy" id="550540"/>
    <lineage>
        <taxon>Bacteria</taxon>
        <taxon>Pseudomonadati</taxon>
        <taxon>Pseudomonadota</taxon>
        <taxon>Gammaproteobacteria</taxon>
        <taxon>Alteromonadales</taxon>
        <taxon>Ferrimonadaceae</taxon>
        <taxon>Ferrimonas</taxon>
    </lineage>
</organism>
<feature type="transmembrane region" description="Helical" evidence="1">
    <location>
        <begin position="359"/>
        <end position="378"/>
    </location>
</feature>
<evidence type="ECO:0000313" key="3">
    <source>
        <dbReference type="Proteomes" id="UP000006683"/>
    </source>
</evidence>
<dbReference type="OrthoDB" id="5287122at2"/>
<dbReference type="KEGG" id="fbl:Fbal_3097"/>
<dbReference type="Proteomes" id="UP000006683">
    <property type="component" value="Chromosome"/>
</dbReference>
<evidence type="ECO:0000313" key="2">
    <source>
        <dbReference type="EMBL" id="ADN77296.1"/>
    </source>
</evidence>
<dbReference type="Gene3D" id="1.20.1640.10">
    <property type="entry name" value="Multidrug efflux transporter AcrB transmembrane domain"/>
    <property type="match status" value="2"/>
</dbReference>
<feature type="transmembrane region" description="Helical" evidence="1">
    <location>
        <begin position="903"/>
        <end position="932"/>
    </location>
</feature>
<dbReference type="InterPro" id="IPR027463">
    <property type="entry name" value="AcrB_DN_DC_subdom"/>
</dbReference>
<feature type="transmembrane region" description="Helical" evidence="1">
    <location>
        <begin position="333"/>
        <end position="352"/>
    </location>
</feature>
<feature type="transmembrane region" description="Helical" evidence="1">
    <location>
        <begin position="851"/>
        <end position="871"/>
    </location>
</feature>
<dbReference type="SUPFAM" id="SSF82693">
    <property type="entry name" value="Multidrug efflux transporter AcrB pore domain, PN1, PN2, PC1 and PC2 subdomains"/>
    <property type="match status" value="2"/>
</dbReference>
<feature type="transmembrane region" description="Helical" evidence="1">
    <location>
        <begin position="465"/>
        <end position="488"/>
    </location>
</feature>
<reference evidence="2 3" key="1">
    <citation type="journal article" date="2010" name="Stand. Genomic Sci.">
        <title>Complete genome sequence of Ferrimonas balearica type strain (PAT).</title>
        <authorList>
            <person name="Nolan M."/>
            <person name="Sikorski J."/>
            <person name="Davenport K."/>
            <person name="Lucas S."/>
            <person name="Glavina Del Rio T."/>
            <person name="Tice H."/>
            <person name="Cheng J."/>
            <person name="Goodwin L."/>
            <person name="Pitluck S."/>
            <person name="Liolios K."/>
            <person name="Ivanova N."/>
            <person name="Mavromatis K."/>
            <person name="Ovchinnikova G."/>
            <person name="Pati A."/>
            <person name="Chen A."/>
            <person name="Palaniappan K."/>
            <person name="Land M."/>
            <person name="Hauser L."/>
            <person name="Chang Y."/>
            <person name="Jeffries C."/>
            <person name="Tapia R."/>
            <person name="Brettin T."/>
            <person name="Detter J."/>
            <person name="Han C."/>
            <person name="Yasawong M."/>
            <person name="Rohde M."/>
            <person name="Tindall B."/>
            <person name="Goker M."/>
            <person name="Woyke T."/>
            <person name="Bristow J."/>
            <person name="Eisen J."/>
            <person name="Markowitz V."/>
            <person name="Hugenholtz P."/>
            <person name="Kyrpides N."/>
            <person name="Klenk H."/>
            <person name="Lapidus A."/>
        </authorList>
    </citation>
    <scope>NUCLEOTIDE SEQUENCE [LARGE SCALE GENOMIC DNA]</scope>
    <source>
        <strain evidence="3">DSM 9799 / CCM 4581 / KCTC 23876 / PAT</strain>
    </source>
</reference>
<dbReference type="PANTHER" id="PTHR32063">
    <property type="match status" value="1"/>
</dbReference>
<evidence type="ECO:0000256" key="1">
    <source>
        <dbReference type="SAM" id="Phobius"/>
    </source>
</evidence>
<dbReference type="Gene3D" id="3.30.70.1320">
    <property type="entry name" value="Multidrug efflux transporter AcrB pore domain like"/>
    <property type="match status" value="1"/>
</dbReference>
<dbReference type="EMBL" id="CP002209">
    <property type="protein sequence ID" value="ADN77296.1"/>
    <property type="molecule type" value="Genomic_DNA"/>
</dbReference>
<keyword evidence="1" id="KW-0472">Membrane</keyword>
<proteinExistence type="predicted"/>
<feature type="transmembrane region" description="Helical" evidence="1">
    <location>
        <begin position="531"/>
        <end position="551"/>
    </location>
</feature>
<dbReference type="SUPFAM" id="SSF82866">
    <property type="entry name" value="Multidrug efflux transporter AcrB transmembrane domain"/>
    <property type="match status" value="2"/>
</dbReference>
<dbReference type="eggNOG" id="COG0841">
    <property type="taxonomic scope" value="Bacteria"/>
</dbReference>
<dbReference type="STRING" id="550540.Fbal_3097"/>
<keyword evidence="1" id="KW-0812">Transmembrane</keyword>
<feature type="transmembrane region" description="Helical" evidence="1">
    <location>
        <begin position="878"/>
        <end position="897"/>
    </location>
</feature>
<dbReference type="PRINTS" id="PR00702">
    <property type="entry name" value="ACRIFLAVINRP"/>
</dbReference>
<protein>
    <submittedName>
        <fullName evidence="2">Acriflavin resistance protein</fullName>
    </submittedName>
</protein>
<dbReference type="InterPro" id="IPR001036">
    <property type="entry name" value="Acrflvin-R"/>
</dbReference>
<feature type="transmembrane region" description="Helical" evidence="1">
    <location>
        <begin position="384"/>
        <end position="408"/>
    </location>
</feature>
<sequence>MTGVIAAALARSRSVLMVFVLLLIAGSLTYRSIPKESEPDITIPVIYVSITHDGISPEDAERMLVRPMEQELRSIEGIDELRATAAEGHASLVMEFDAGFDPKVALADVRDKVTLAKAKLPADTEEPTVHEVTLAEENPVITVTLSGPIPERTLVQIARTLRDRLESLPEVLEVEIGGDREDLLEILIDPLLLESYQLEVGDIATLVARSNRLVPAGTMDTGEGRFAIKVPSVFESLKDILELPVKVQGDQVVTVGDIATVRRSFKDPNSFARLNGQPALSLEVKKRPGENIISTVAKVKGMMDAARDQWPEALEVTFTGDQSEDVENMLTDLQNNVLSAILLVVIVVIAALGARSAALVGLAIPGSFLTGILILATMGLTVNIVVLFALIMAVGMLVDGAIVVTEYADRRMSEGAARKRAYAEAAQRMSWPIIASTATTLAAFAPLLFWPGIMGEFMKFFPLTLIATLTASLLMALIFVPALGGVFGKPLPLSPRQREAMRQAETGDIRTLPGVSGRYVRMLDRAIRHPWKVLGVVAMGLVLIITAYARFNHGTEFFPKVEPSGLNLYVRGYGDLSIYEKDTLMQRVEARLADMPELETLYARTDSGDRIGYLRLNLVEWDQRETADQLLPRIRERLEGLAGLEIEVRKDENGPSGGKALQLELASRLPDALNDAVYKVRRVLEADGRFLNIEDTGSKPGIEWQLLVDRGKAARFAADATAVGNTVQFVTSGLKVGEYRPDDADQELDIRARFPADKRHILRLDQLRLNTPHGQVPVSNFVERTAAPKVDSIRRIDGRRVMTIKADLAPGVQLGAVMPELQALLPELKLHPSVELGFTGENEEQAESQQFLVNAFGVALFIMAVILVTQFNSFYQAFLILTAVLLSTAGVLLGLMVAGKPFNIVMCGLGIIALAGIVVNNNIVLIDTYNVLRAQGLSAHEAILRTGAQRLRPVMLTTITTILGLMPMVLETNIDLIHRVVQVGGPSTQWWSQLATTVAGGLAFATVLTLVLTPALLALRAGRQARKAQRAETAEAVPAMAQ</sequence>
<dbReference type="Gene3D" id="3.30.70.1440">
    <property type="entry name" value="Multidrug efflux transporter AcrB pore domain"/>
    <property type="match status" value="1"/>
</dbReference>
<dbReference type="HOGENOM" id="CLU_002755_1_2_6"/>
<keyword evidence="1" id="KW-1133">Transmembrane helix</keyword>
<dbReference type="Pfam" id="PF00873">
    <property type="entry name" value="ACR_tran"/>
    <property type="match status" value="1"/>
</dbReference>
<keyword evidence="3" id="KW-1185">Reference proteome</keyword>
<feature type="transmembrane region" description="Helical" evidence="1">
    <location>
        <begin position="990"/>
        <end position="1019"/>
    </location>
</feature>
<dbReference type="GO" id="GO:0042910">
    <property type="term" value="F:xenobiotic transmembrane transporter activity"/>
    <property type="evidence" value="ECO:0007669"/>
    <property type="project" value="TreeGrafter"/>
</dbReference>
<dbReference type="GO" id="GO:0005886">
    <property type="term" value="C:plasma membrane"/>
    <property type="evidence" value="ECO:0007669"/>
    <property type="project" value="TreeGrafter"/>
</dbReference>
<feature type="transmembrane region" description="Helical" evidence="1">
    <location>
        <begin position="429"/>
        <end position="453"/>
    </location>
</feature>
<dbReference type="Gene3D" id="3.30.2090.10">
    <property type="entry name" value="Multidrug efflux transporter AcrB TolC docking domain, DN and DC subdomains"/>
    <property type="match status" value="2"/>
</dbReference>
<dbReference type="AlphaFoldDB" id="E1SUI9"/>
<gene>
    <name evidence="2" type="ordered locus">Fbal_3097</name>
</gene>
<dbReference type="SUPFAM" id="SSF82714">
    <property type="entry name" value="Multidrug efflux transporter AcrB TolC docking domain, DN and DC subdomains"/>
    <property type="match status" value="1"/>
</dbReference>
<dbReference type="PANTHER" id="PTHR32063:SF0">
    <property type="entry name" value="SWARMING MOTILITY PROTEIN SWRC"/>
    <property type="match status" value="1"/>
</dbReference>
<dbReference type="RefSeq" id="WP_013346602.1">
    <property type="nucleotide sequence ID" value="NC_014541.1"/>
</dbReference>
<dbReference type="Gene3D" id="3.30.70.1430">
    <property type="entry name" value="Multidrug efflux transporter AcrB pore domain"/>
    <property type="match status" value="2"/>
</dbReference>
<dbReference type="GeneID" id="67183319"/>
<name>E1SUI9_FERBD</name>
<accession>E1SUI9</accession>
<feature type="transmembrane region" description="Helical" evidence="1">
    <location>
        <begin position="953"/>
        <end position="970"/>
    </location>
</feature>